<feature type="transmembrane region" description="Helical" evidence="8">
    <location>
        <begin position="878"/>
        <end position="897"/>
    </location>
</feature>
<evidence type="ECO:0000256" key="4">
    <source>
        <dbReference type="ARBA" id="ARBA00022475"/>
    </source>
</evidence>
<protein>
    <submittedName>
        <fullName evidence="9">CusA/CzcA family heavy metal efflux RND transporter</fullName>
    </submittedName>
</protein>
<evidence type="ECO:0000256" key="1">
    <source>
        <dbReference type="ARBA" id="ARBA00004651"/>
    </source>
</evidence>
<dbReference type="PANTHER" id="PTHR32063:SF24">
    <property type="entry name" value="CATION EFFLUX SYSTEM (ACRB_ACRD_ACRF FAMILY)"/>
    <property type="match status" value="1"/>
</dbReference>
<dbReference type="SUPFAM" id="SSF82866">
    <property type="entry name" value="Multidrug efflux transporter AcrB transmembrane domain"/>
    <property type="match status" value="2"/>
</dbReference>
<feature type="transmembrane region" description="Helical" evidence="8">
    <location>
        <begin position="451"/>
        <end position="471"/>
    </location>
</feature>
<dbReference type="Gene3D" id="3.30.70.1440">
    <property type="entry name" value="Multidrug efflux transporter AcrB pore domain"/>
    <property type="match status" value="1"/>
</dbReference>
<keyword evidence="4" id="KW-1003">Cell membrane</keyword>
<name>A0ABY4BIR1_9FLAO</name>
<reference evidence="9 10" key="1">
    <citation type="submission" date="2022-03" db="EMBL/GenBank/DDBJ databases">
        <title>Chryseobacterium sp. isolated from the Andong Sikhe.</title>
        <authorList>
            <person name="Won M."/>
            <person name="Kim S.-J."/>
            <person name="Kwon S.-W."/>
        </authorList>
    </citation>
    <scope>NUCLEOTIDE SEQUENCE [LARGE SCALE GENOMIC DNA]</scope>
    <source>
        <strain evidence="9 10">ADR-1</strain>
    </source>
</reference>
<keyword evidence="5 8" id="KW-0812">Transmembrane</keyword>
<dbReference type="Pfam" id="PF00873">
    <property type="entry name" value="ACR_tran"/>
    <property type="match status" value="1"/>
</dbReference>
<evidence type="ECO:0000313" key="10">
    <source>
        <dbReference type="Proteomes" id="UP000831068"/>
    </source>
</evidence>
<sequence>MLNKIIHFSIKNKFIIILMTLGLIVYGIFDLRKLPIDAVPDITDNQVQIITVSPSLGAPDVERFITFPLEQANYNIQGIKQMRSFSRFGLSVITIVFHDDVDLYLARQQVSERLQQVSKDIPQSLGTPFMAPISTGLGEIYQYTIRPKAGYEHRYNSMQLRTIQDWIVRRQLLGTEGVADVASFGGDLKQYEVAINPAQLKSMGVTMSEVFDALQKNNQNTGGAYIEKGPSVLFIRTEGLMGKIPDIENTVVKNLPDGTPILIKNLAKVQYGKAIRYGAMTYNGKGEVAGAVVMMMKGANSNDVIKKVKTKIDEIQQTLPEGVKIDAFLDRTKMVNNAIGTVEKNLIEGALIVVFVLVLFLGNFRAGILVASIIPLSMLFAIIMMNIFGVSGNLMSLGALDFGLIVDGAVIIVEAVLHRLHHLKNIHNKKFSQSFMDNEVYNSASKMMNSAVFGQIIILVVYLPILTLQGIEGKMFKPMAQTVIFALLGAFILSLTYVPMMSSLFLSKKSSHKKNFSDRMMEKAEAYYHASLHKILRIPNLIFFSVVGIFFIAIFVISRLGGEFIPSLPEGDFAVETRVLPGSNLKTTTEAVLKSQQILLKKFPEIEEIVGKTGSSEIPTDPMPIDASDMMVILKPRSEWTSAKSYDELSEKMSAELKKNMLGVTYSFQYPVAMRFNELMTGARQDVVCKIFGENLDTLKIYAEKLGAISKKINGAQNIYVEPISGLPQIVISYKREAMSQFGLSVNDVNNIVNTAFAGQSTGSVFEGEKKFDLVVRLDGNQRKNVEDVNNLLIPTSTGIEIPLSSVADVQLKESVNQIQRENAQRRIIVGFNVKNRDIQSTVEDLQKGVEKELKLPAGYSIKYGGTFENLQQAKSRLAIAVPVSLLLILLMLYFSFRSIKYGLLIFSAIPLSAIGGIFSLWLRDMNFSISAGVGFIALFGVAVLNGIVLIAEFNRQKEKHSDLNDVVKIGGKTRLRPVLMTAFVASLGFLPMALSNGEGAEVQRPLATVVIGGLLLATFLTLYLLPIMYIWFERYFPAKKRKLAETNEPKI</sequence>
<dbReference type="Proteomes" id="UP000831068">
    <property type="component" value="Chromosome"/>
</dbReference>
<evidence type="ECO:0000256" key="2">
    <source>
        <dbReference type="ARBA" id="ARBA00010942"/>
    </source>
</evidence>
<dbReference type="Gene3D" id="3.30.2090.10">
    <property type="entry name" value="Multidrug efflux transporter AcrB TolC docking domain, DN and DC subdomains"/>
    <property type="match status" value="2"/>
</dbReference>
<comment type="similarity">
    <text evidence="2">Belongs to the resistance-nodulation-cell division (RND) (TC 2.A.6) family.</text>
</comment>
<evidence type="ECO:0000256" key="7">
    <source>
        <dbReference type="ARBA" id="ARBA00023136"/>
    </source>
</evidence>
<keyword evidence="6 8" id="KW-1133">Transmembrane helix</keyword>
<organism evidence="9 10">
    <name type="scientific">Chryseobacterium oryzae</name>
    <dbReference type="NCBI Taxonomy" id="2929799"/>
    <lineage>
        <taxon>Bacteria</taxon>
        <taxon>Pseudomonadati</taxon>
        <taxon>Bacteroidota</taxon>
        <taxon>Flavobacteriia</taxon>
        <taxon>Flavobacteriales</taxon>
        <taxon>Weeksellaceae</taxon>
        <taxon>Chryseobacterium group</taxon>
        <taxon>Chryseobacterium</taxon>
    </lineage>
</organism>
<dbReference type="Gene3D" id="3.30.70.1430">
    <property type="entry name" value="Multidrug efflux transporter AcrB pore domain"/>
    <property type="match status" value="2"/>
</dbReference>
<comment type="subcellular location">
    <subcellularLocation>
        <location evidence="1">Cell membrane</location>
        <topology evidence="1">Multi-pass membrane protein</topology>
    </subcellularLocation>
</comment>
<feature type="transmembrane region" description="Helical" evidence="8">
    <location>
        <begin position="369"/>
        <end position="388"/>
    </location>
</feature>
<keyword evidence="10" id="KW-1185">Reference proteome</keyword>
<feature type="transmembrane region" description="Helical" evidence="8">
    <location>
        <begin position="483"/>
        <end position="506"/>
    </location>
</feature>
<dbReference type="Gene3D" id="1.20.1640.10">
    <property type="entry name" value="Multidrug efflux transporter AcrB transmembrane domain"/>
    <property type="match status" value="2"/>
</dbReference>
<dbReference type="EMBL" id="CP094529">
    <property type="protein sequence ID" value="UOE39067.1"/>
    <property type="molecule type" value="Genomic_DNA"/>
</dbReference>
<keyword evidence="3" id="KW-0813">Transport</keyword>
<feature type="transmembrane region" description="Helical" evidence="8">
    <location>
        <begin position="394"/>
        <end position="417"/>
    </location>
</feature>
<dbReference type="InterPro" id="IPR027463">
    <property type="entry name" value="AcrB_DN_DC_subdom"/>
</dbReference>
<feature type="transmembrane region" description="Helical" evidence="8">
    <location>
        <begin position="929"/>
        <end position="955"/>
    </location>
</feature>
<dbReference type="InterPro" id="IPR001036">
    <property type="entry name" value="Acrflvin-R"/>
</dbReference>
<evidence type="ECO:0000256" key="5">
    <source>
        <dbReference type="ARBA" id="ARBA00022692"/>
    </source>
</evidence>
<accession>A0ABY4BIR1</accession>
<evidence type="ECO:0000256" key="3">
    <source>
        <dbReference type="ARBA" id="ARBA00022448"/>
    </source>
</evidence>
<keyword evidence="7 8" id="KW-0472">Membrane</keyword>
<proteinExistence type="inferred from homology"/>
<evidence type="ECO:0000256" key="6">
    <source>
        <dbReference type="ARBA" id="ARBA00022989"/>
    </source>
</evidence>
<evidence type="ECO:0000313" key="9">
    <source>
        <dbReference type="EMBL" id="UOE39067.1"/>
    </source>
</evidence>
<feature type="transmembrane region" description="Helical" evidence="8">
    <location>
        <begin position="12"/>
        <end position="29"/>
    </location>
</feature>
<evidence type="ECO:0000256" key="8">
    <source>
        <dbReference type="SAM" id="Phobius"/>
    </source>
</evidence>
<dbReference type="Gene3D" id="3.30.70.1320">
    <property type="entry name" value="Multidrug efflux transporter AcrB pore domain like"/>
    <property type="match status" value="1"/>
</dbReference>
<feature type="transmembrane region" description="Helical" evidence="8">
    <location>
        <begin position="346"/>
        <end position="362"/>
    </location>
</feature>
<dbReference type="PRINTS" id="PR00702">
    <property type="entry name" value="ACRIFLAVINRP"/>
</dbReference>
<feature type="transmembrane region" description="Helical" evidence="8">
    <location>
        <begin position="904"/>
        <end position="923"/>
    </location>
</feature>
<dbReference type="SUPFAM" id="SSF82693">
    <property type="entry name" value="Multidrug efflux transporter AcrB pore domain, PN1, PN2, PC1 and PC2 subdomains"/>
    <property type="match status" value="2"/>
</dbReference>
<dbReference type="NCBIfam" id="TIGR00914">
    <property type="entry name" value="2A0601"/>
    <property type="match status" value="1"/>
</dbReference>
<gene>
    <name evidence="9" type="ORF">MTP08_04665</name>
</gene>
<feature type="transmembrane region" description="Helical" evidence="8">
    <location>
        <begin position="1007"/>
        <end position="1033"/>
    </location>
</feature>
<dbReference type="SUPFAM" id="SSF82714">
    <property type="entry name" value="Multidrug efflux transporter AcrB TolC docking domain, DN and DC subdomains"/>
    <property type="match status" value="2"/>
</dbReference>
<feature type="transmembrane region" description="Helical" evidence="8">
    <location>
        <begin position="976"/>
        <end position="995"/>
    </location>
</feature>
<dbReference type="InterPro" id="IPR004763">
    <property type="entry name" value="CusA-like"/>
</dbReference>
<dbReference type="PANTHER" id="PTHR32063">
    <property type="match status" value="1"/>
</dbReference>
<feature type="transmembrane region" description="Helical" evidence="8">
    <location>
        <begin position="541"/>
        <end position="560"/>
    </location>
</feature>